<dbReference type="PROSITE" id="PS50893">
    <property type="entry name" value="ABC_TRANSPORTER_2"/>
    <property type="match status" value="1"/>
</dbReference>
<dbReference type="Gene3D" id="3.40.50.300">
    <property type="entry name" value="P-loop containing nucleotide triphosphate hydrolases"/>
    <property type="match status" value="1"/>
</dbReference>
<comment type="caution">
    <text evidence="5">The sequence shown here is derived from an EMBL/GenBank/DDBJ whole genome shotgun (WGS) entry which is preliminary data.</text>
</comment>
<keyword evidence="2" id="KW-0547">Nucleotide-binding</keyword>
<evidence type="ECO:0000256" key="3">
    <source>
        <dbReference type="ARBA" id="ARBA00022840"/>
    </source>
</evidence>
<dbReference type="Proteomes" id="UP001500791">
    <property type="component" value="Unassembled WGS sequence"/>
</dbReference>
<dbReference type="RefSeq" id="WP_167179254.1">
    <property type="nucleotide sequence ID" value="NZ_BAAAEJ010000006.1"/>
</dbReference>
<name>A0ABN0YA26_9CAUL</name>
<dbReference type="InterPro" id="IPR017871">
    <property type="entry name" value="ABC_transporter-like_CS"/>
</dbReference>
<evidence type="ECO:0000259" key="4">
    <source>
        <dbReference type="PROSITE" id="PS50893"/>
    </source>
</evidence>
<organism evidence="5 6">
    <name type="scientific">Brevundimonas terrae</name>
    <dbReference type="NCBI Taxonomy" id="363631"/>
    <lineage>
        <taxon>Bacteria</taxon>
        <taxon>Pseudomonadati</taxon>
        <taxon>Pseudomonadota</taxon>
        <taxon>Alphaproteobacteria</taxon>
        <taxon>Caulobacterales</taxon>
        <taxon>Caulobacteraceae</taxon>
        <taxon>Brevundimonas</taxon>
    </lineage>
</organism>
<evidence type="ECO:0000256" key="1">
    <source>
        <dbReference type="ARBA" id="ARBA00022448"/>
    </source>
</evidence>
<evidence type="ECO:0000256" key="2">
    <source>
        <dbReference type="ARBA" id="ARBA00022741"/>
    </source>
</evidence>
<dbReference type="InterPro" id="IPR027417">
    <property type="entry name" value="P-loop_NTPase"/>
</dbReference>
<keyword evidence="3 5" id="KW-0067">ATP-binding</keyword>
<dbReference type="SMART" id="SM00382">
    <property type="entry name" value="AAA"/>
    <property type="match status" value="1"/>
</dbReference>
<dbReference type="InterPro" id="IPR003439">
    <property type="entry name" value="ABC_transporter-like_ATP-bd"/>
</dbReference>
<feature type="domain" description="ABC transporter" evidence="4">
    <location>
        <begin position="2"/>
        <end position="225"/>
    </location>
</feature>
<dbReference type="SUPFAM" id="SSF52540">
    <property type="entry name" value="P-loop containing nucleoside triphosphate hydrolases"/>
    <property type="match status" value="1"/>
</dbReference>
<protein>
    <submittedName>
        <fullName evidence="5">ABC transporter ATP-binding protein</fullName>
    </submittedName>
</protein>
<dbReference type="CDD" id="cd03255">
    <property type="entry name" value="ABC_MJ0796_LolCDE_FtsE"/>
    <property type="match status" value="1"/>
</dbReference>
<gene>
    <name evidence="5" type="ORF">GCM10009093_13680</name>
</gene>
<keyword evidence="1" id="KW-0813">Transport</keyword>
<dbReference type="InterPro" id="IPR015854">
    <property type="entry name" value="ABC_transpr_LolD-like"/>
</dbReference>
<dbReference type="Pfam" id="PF00005">
    <property type="entry name" value="ABC_tran"/>
    <property type="match status" value="1"/>
</dbReference>
<dbReference type="InterPro" id="IPR003593">
    <property type="entry name" value="AAA+_ATPase"/>
</dbReference>
<dbReference type="InterPro" id="IPR017911">
    <property type="entry name" value="MacB-like_ATP-bd"/>
</dbReference>
<dbReference type="EMBL" id="BAAAEJ010000006">
    <property type="protein sequence ID" value="GAA0388218.1"/>
    <property type="molecule type" value="Genomic_DNA"/>
</dbReference>
<proteinExistence type="predicted"/>
<keyword evidence="6" id="KW-1185">Reference proteome</keyword>
<dbReference type="GO" id="GO:0005524">
    <property type="term" value="F:ATP binding"/>
    <property type="evidence" value="ECO:0007669"/>
    <property type="project" value="UniProtKB-KW"/>
</dbReference>
<dbReference type="PANTHER" id="PTHR24220:SF86">
    <property type="entry name" value="ABC TRANSPORTER ABCH.1"/>
    <property type="match status" value="1"/>
</dbReference>
<evidence type="ECO:0000313" key="5">
    <source>
        <dbReference type="EMBL" id="GAA0388218.1"/>
    </source>
</evidence>
<dbReference type="PROSITE" id="PS00211">
    <property type="entry name" value="ABC_TRANSPORTER_1"/>
    <property type="match status" value="1"/>
</dbReference>
<evidence type="ECO:0000313" key="6">
    <source>
        <dbReference type="Proteomes" id="UP001500791"/>
    </source>
</evidence>
<sequence length="225" mass="24604">MIQLTDITHGYGPARSRTQVLDRVSLVMPTSQMWALTGASGSGKSTLLNLVGLLDRPHSGEIKLAGQNVSGLSAHEAAKVRNRLIGFVFQSFHLMPRLSAWENVALPLVHRAVGRTARRHAAMEQLERVGLDDRLYHRPEEMSGGQRQRVAIARALVTQPRLILADEPTGNLDSESGAMIMALLSRINREMGVSILMVTHDEALARSCDGQVVMQDGRIIQTVTG</sequence>
<accession>A0ABN0YA26</accession>
<dbReference type="PANTHER" id="PTHR24220">
    <property type="entry name" value="IMPORT ATP-BINDING PROTEIN"/>
    <property type="match status" value="1"/>
</dbReference>
<reference evidence="5 6" key="1">
    <citation type="journal article" date="2019" name="Int. J. Syst. Evol. Microbiol.">
        <title>The Global Catalogue of Microorganisms (GCM) 10K type strain sequencing project: providing services to taxonomists for standard genome sequencing and annotation.</title>
        <authorList>
            <consortium name="The Broad Institute Genomics Platform"/>
            <consortium name="The Broad Institute Genome Sequencing Center for Infectious Disease"/>
            <person name="Wu L."/>
            <person name="Ma J."/>
        </authorList>
    </citation>
    <scope>NUCLEOTIDE SEQUENCE [LARGE SCALE GENOMIC DNA]</scope>
    <source>
        <strain evidence="5 6">JCM 13476</strain>
    </source>
</reference>